<dbReference type="Gene3D" id="1.10.1410.10">
    <property type="match status" value="1"/>
</dbReference>
<dbReference type="PANTHER" id="PTHR12271">
    <property type="entry name" value="POLY A POLYMERASE CID PAP -RELATED"/>
    <property type="match status" value="1"/>
</dbReference>
<dbReference type="GO" id="GO:0031123">
    <property type="term" value="P:RNA 3'-end processing"/>
    <property type="evidence" value="ECO:0007669"/>
    <property type="project" value="TreeGrafter"/>
</dbReference>
<sequence length="190" mass="22101">AGGNDVYVTEDGINCTFLRDINKYTEHTTNTDSLETLLKEFFQYYSQFDFSTKAVCLNEALSLTKPEFSPLYIINPLERGLNVSKNVSAEEVDRLKMEVRNALWALETQEPSLGSWGLLAIFENKKRSHVYSSMVSKNRLMNVSALFDEEYDRETMVEYKNMQVKKQVENIKRNTKEKISNVMKQQKNER</sequence>
<keyword evidence="3" id="KW-0460">Magnesium</keyword>
<accession>A0A653BY85</accession>
<evidence type="ECO:0000313" key="6">
    <source>
        <dbReference type="Proteomes" id="UP000410492"/>
    </source>
</evidence>
<evidence type="ECO:0000259" key="4">
    <source>
        <dbReference type="Pfam" id="PF03828"/>
    </source>
</evidence>
<evidence type="ECO:0000256" key="3">
    <source>
        <dbReference type="ARBA" id="ARBA00022842"/>
    </source>
</evidence>
<dbReference type="Proteomes" id="UP000410492">
    <property type="component" value="Unassembled WGS sequence"/>
</dbReference>
<dbReference type="GO" id="GO:0046872">
    <property type="term" value="F:metal ion binding"/>
    <property type="evidence" value="ECO:0007669"/>
    <property type="project" value="UniProtKB-KW"/>
</dbReference>
<keyword evidence="6" id="KW-1185">Reference proteome</keyword>
<protein>
    <recommendedName>
        <fullName evidence="4">PAP-associated domain-containing protein</fullName>
    </recommendedName>
</protein>
<dbReference type="OrthoDB" id="434989at2759"/>
<keyword evidence="1" id="KW-0808">Transferase</keyword>
<proteinExistence type="predicted"/>
<evidence type="ECO:0000256" key="2">
    <source>
        <dbReference type="ARBA" id="ARBA00022723"/>
    </source>
</evidence>
<keyword evidence="2" id="KW-0479">Metal-binding</keyword>
<name>A0A653BY85_CALMS</name>
<dbReference type="AlphaFoldDB" id="A0A653BY85"/>
<dbReference type="GO" id="GO:1990817">
    <property type="term" value="F:poly(A) RNA polymerase activity"/>
    <property type="evidence" value="ECO:0007669"/>
    <property type="project" value="TreeGrafter"/>
</dbReference>
<feature type="domain" description="PAP-associated" evidence="4">
    <location>
        <begin position="34"/>
        <end position="69"/>
    </location>
</feature>
<gene>
    <name evidence="5" type="ORF">CALMAC_LOCUS4608</name>
</gene>
<organism evidence="5 6">
    <name type="scientific">Callosobruchus maculatus</name>
    <name type="common">Southern cowpea weevil</name>
    <name type="synonym">Pulse bruchid</name>
    <dbReference type="NCBI Taxonomy" id="64391"/>
    <lineage>
        <taxon>Eukaryota</taxon>
        <taxon>Metazoa</taxon>
        <taxon>Ecdysozoa</taxon>
        <taxon>Arthropoda</taxon>
        <taxon>Hexapoda</taxon>
        <taxon>Insecta</taxon>
        <taxon>Pterygota</taxon>
        <taxon>Neoptera</taxon>
        <taxon>Endopterygota</taxon>
        <taxon>Coleoptera</taxon>
        <taxon>Polyphaga</taxon>
        <taxon>Cucujiformia</taxon>
        <taxon>Chrysomeloidea</taxon>
        <taxon>Chrysomelidae</taxon>
        <taxon>Bruchinae</taxon>
        <taxon>Bruchini</taxon>
        <taxon>Callosobruchus</taxon>
    </lineage>
</organism>
<dbReference type="Pfam" id="PF03828">
    <property type="entry name" value="PAP_assoc"/>
    <property type="match status" value="1"/>
</dbReference>
<dbReference type="EMBL" id="CAACVG010006536">
    <property type="protein sequence ID" value="VEN40450.1"/>
    <property type="molecule type" value="Genomic_DNA"/>
</dbReference>
<dbReference type="InterPro" id="IPR002058">
    <property type="entry name" value="PAP_assoc"/>
</dbReference>
<evidence type="ECO:0000256" key="1">
    <source>
        <dbReference type="ARBA" id="ARBA00022679"/>
    </source>
</evidence>
<feature type="non-terminal residue" evidence="5">
    <location>
        <position position="1"/>
    </location>
</feature>
<reference evidence="5 6" key="1">
    <citation type="submission" date="2019-01" db="EMBL/GenBank/DDBJ databases">
        <authorList>
            <person name="Sayadi A."/>
        </authorList>
    </citation>
    <scope>NUCLEOTIDE SEQUENCE [LARGE SCALE GENOMIC DNA]</scope>
</reference>
<dbReference type="PANTHER" id="PTHR12271:SF133">
    <property type="entry name" value="POLY(A) RNA POLYMERASE, MITOCHONDRIAL"/>
    <property type="match status" value="1"/>
</dbReference>
<evidence type="ECO:0000313" key="5">
    <source>
        <dbReference type="EMBL" id="VEN40450.1"/>
    </source>
</evidence>
<dbReference type="SUPFAM" id="SSF81631">
    <property type="entry name" value="PAP/OAS1 substrate-binding domain"/>
    <property type="match status" value="1"/>
</dbReference>